<protein>
    <submittedName>
        <fullName evidence="1">Uncharacterized protein</fullName>
    </submittedName>
</protein>
<reference evidence="1 2" key="1">
    <citation type="submission" date="2022-07" db="EMBL/GenBank/DDBJ databases">
        <title>Novel species in genus cellulomonas.</title>
        <authorList>
            <person name="Ye L."/>
        </authorList>
    </citation>
    <scope>NUCLEOTIDE SEQUENCE [LARGE SCALE GENOMIC DNA]</scope>
    <source>
        <strain evidence="2">zg-B89</strain>
    </source>
</reference>
<proteinExistence type="predicted"/>
<gene>
    <name evidence="1" type="ORF">NP048_18995</name>
</gene>
<dbReference type="RefSeq" id="WP_227576880.1">
    <property type="nucleotide sequence ID" value="NZ_CP101987.1"/>
</dbReference>
<dbReference type="EMBL" id="CP101987">
    <property type="protein sequence ID" value="UUI71845.1"/>
    <property type="molecule type" value="Genomic_DNA"/>
</dbReference>
<evidence type="ECO:0000313" key="2">
    <source>
        <dbReference type="Proteomes" id="UP001316384"/>
    </source>
</evidence>
<dbReference type="Proteomes" id="UP001316384">
    <property type="component" value="Chromosome"/>
</dbReference>
<evidence type="ECO:0000313" key="1">
    <source>
        <dbReference type="EMBL" id="UUI71845.1"/>
    </source>
</evidence>
<organism evidence="1 2">
    <name type="scientific">Cellulomonas xiejunii</name>
    <dbReference type="NCBI Taxonomy" id="2968083"/>
    <lineage>
        <taxon>Bacteria</taxon>
        <taxon>Bacillati</taxon>
        <taxon>Actinomycetota</taxon>
        <taxon>Actinomycetes</taxon>
        <taxon>Micrococcales</taxon>
        <taxon>Cellulomonadaceae</taxon>
        <taxon>Cellulomonas</taxon>
    </lineage>
</organism>
<name>A0ABY5KRY2_9CELL</name>
<keyword evidence="2" id="KW-1185">Reference proteome</keyword>
<accession>A0ABY5KRY2</accession>
<sequence length="267" mass="29239">MPSPLPVDVEIRLERSAQLLNELSHICVDYLASNKSKTEVTPIPEKCAYLVRSHVDPPPPITSAIFGDLLNNYRSILDYIARNLVVTAGLIPIDGGPGSTMFPIREARPKSGTVDVAPGLTSQVRRVIDGLQPYATSQAASPDGRKHPLLDLLELNNRDKHRLLNVATLSKSGNVVFVHRGDVEGLVITPDMRRYKLKVAPGEDQVIEVHPDDLFQEARARGMWSSTVVLAESGGAWSGQLEGIGRRIGLHIVNEVIPPLIPFMSRI</sequence>